<proteinExistence type="predicted"/>
<dbReference type="SUPFAM" id="SSF46689">
    <property type="entry name" value="Homeodomain-like"/>
    <property type="match status" value="2"/>
</dbReference>
<keyword evidence="5" id="KW-1185">Reference proteome</keyword>
<evidence type="ECO:0000259" key="3">
    <source>
        <dbReference type="PROSITE" id="PS01124"/>
    </source>
</evidence>
<dbReference type="Pfam" id="PF06719">
    <property type="entry name" value="AraC_N"/>
    <property type="match status" value="1"/>
</dbReference>
<dbReference type="SMART" id="SM00342">
    <property type="entry name" value="HTH_ARAC"/>
    <property type="match status" value="1"/>
</dbReference>
<dbReference type="KEGG" id="ppha:BVH74_04095"/>
<reference evidence="4 5" key="1">
    <citation type="submission" date="2017-03" db="EMBL/GenBank/DDBJ databases">
        <title>Complete genome sequence of the novel DNRA strain Pseudomonas sp. S-6-2 isolated from Chinese polluted river sediment. Journal of Biotechnology.</title>
        <authorList>
            <person name="Li J."/>
            <person name="Xiang F."/>
            <person name="Wang L."/>
            <person name="Xi L."/>
            <person name="Liu J."/>
        </authorList>
    </citation>
    <scope>NUCLEOTIDE SEQUENCE [LARGE SCALE GENOMIC DNA]</scope>
    <source>
        <strain evidence="4 5">S-6-2</strain>
    </source>
</reference>
<dbReference type="EMBL" id="CP020100">
    <property type="protein sequence ID" value="AQZ93982.1"/>
    <property type="molecule type" value="Genomic_DNA"/>
</dbReference>
<evidence type="ECO:0000256" key="1">
    <source>
        <dbReference type="ARBA" id="ARBA00023015"/>
    </source>
</evidence>
<dbReference type="AlphaFoldDB" id="A0A1V0B224"/>
<dbReference type="Proteomes" id="UP000243488">
    <property type="component" value="Chromosome"/>
</dbReference>
<dbReference type="InterPro" id="IPR018060">
    <property type="entry name" value="HTH_AraC"/>
</dbReference>
<sequence>MSDQPNHPLCRKLADLVLAHMPEEGFSETAIPGLALFRGDGPSSCSSAVYQPSLCVIAQGRKSVRFGDREIIYEPLSCMISSVDLPVIGQIIDASPETPYLAVKFDFDPAEVAELVMELGQDLPPRRSDSDCPGMGCGVCVGQADFAILDAMTRLVALLDSPADARILLPLIRREIIYRALVGEMGPRMQEFVRADSQAQRVARVISRLKERFSEPLRIRELADEVNMSESTLYHSFKQVTRMSPLQFQKKLRLHEARRLMLGEGLEAATASYRVGYESPSQFSREYSRLFGAPPRADVDKLRREPRLEVRA</sequence>
<evidence type="ECO:0000313" key="5">
    <source>
        <dbReference type="Proteomes" id="UP000243488"/>
    </source>
</evidence>
<dbReference type="Pfam" id="PF12833">
    <property type="entry name" value="HTH_18"/>
    <property type="match status" value="1"/>
</dbReference>
<dbReference type="RefSeq" id="WP_080048837.1">
    <property type="nucleotide sequence ID" value="NZ_CP020100.1"/>
</dbReference>
<protein>
    <submittedName>
        <fullName evidence="4">AraC family transcriptional regulator</fullName>
    </submittedName>
</protein>
<dbReference type="PANTHER" id="PTHR43436:SF1">
    <property type="entry name" value="TRANSCRIPTIONAL REGULATORY PROTEIN"/>
    <property type="match status" value="1"/>
</dbReference>
<dbReference type="PROSITE" id="PS01124">
    <property type="entry name" value="HTH_ARAC_FAMILY_2"/>
    <property type="match status" value="1"/>
</dbReference>
<keyword evidence="1" id="KW-0805">Transcription regulation</keyword>
<dbReference type="GO" id="GO:0043565">
    <property type="term" value="F:sequence-specific DNA binding"/>
    <property type="evidence" value="ECO:0007669"/>
    <property type="project" value="InterPro"/>
</dbReference>
<dbReference type="InterPro" id="IPR009594">
    <property type="entry name" value="Tscrpt_reg_HTH_AraC_N"/>
</dbReference>
<dbReference type="STRING" id="1931241.BVH74_04095"/>
<dbReference type="GO" id="GO:0003700">
    <property type="term" value="F:DNA-binding transcription factor activity"/>
    <property type="evidence" value="ECO:0007669"/>
    <property type="project" value="InterPro"/>
</dbReference>
<organism evidence="4 5">
    <name type="scientific">Halopseudomonas phragmitis</name>
    <dbReference type="NCBI Taxonomy" id="1931241"/>
    <lineage>
        <taxon>Bacteria</taxon>
        <taxon>Pseudomonadati</taxon>
        <taxon>Pseudomonadota</taxon>
        <taxon>Gammaproteobacteria</taxon>
        <taxon>Pseudomonadales</taxon>
        <taxon>Pseudomonadaceae</taxon>
        <taxon>Halopseudomonas</taxon>
    </lineage>
</organism>
<keyword evidence="2" id="KW-0804">Transcription</keyword>
<name>A0A1V0B224_9GAMM</name>
<dbReference type="InterPro" id="IPR009057">
    <property type="entry name" value="Homeodomain-like_sf"/>
</dbReference>
<accession>A0A1V0B224</accession>
<evidence type="ECO:0000256" key="2">
    <source>
        <dbReference type="ARBA" id="ARBA00023163"/>
    </source>
</evidence>
<evidence type="ECO:0000313" key="4">
    <source>
        <dbReference type="EMBL" id="AQZ93982.1"/>
    </source>
</evidence>
<dbReference type="PANTHER" id="PTHR43436">
    <property type="entry name" value="ARAC-FAMILY TRANSCRIPTIONAL REGULATOR"/>
    <property type="match status" value="1"/>
</dbReference>
<dbReference type="Gene3D" id="1.10.10.60">
    <property type="entry name" value="Homeodomain-like"/>
    <property type="match status" value="1"/>
</dbReference>
<feature type="domain" description="HTH araC/xylS-type" evidence="3">
    <location>
        <begin position="203"/>
        <end position="301"/>
    </location>
</feature>
<gene>
    <name evidence="4" type="ORF">BVH74_04095</name>
</gene>